<accession>A0ABS9NP68</accession>
<organism evidence="3 4">
    <name type="scientific">Kingella pumchi</name>
    <dbReference type="NCBI Taxonomy" id="2779506"/>
    <lineage>
        <taxon>Bacteria</taxon>
        <taxon>Pseudomonadati</taxon>
        <taxon>Pseudomonadota</taxon>
        <taxon>Betaproteobacteria</taxon>
        <taxon>Neisseriales</taxon>
        <taxon>Neisseriaceae</taxon>
        <taxon>Kingella</taxon>
    </lineage>
</organism>
<proteinExistence type="predicted"/>
<gene>
    <name evidence="3" type="ORF">MB824_08785</name>
</gene>
<evidence type="ECO:0000256" key="1">
    <source>
        <dbReference type="SAM" id="Phobius"/>
    </source>
</evidence>
<feature type="domain" description="Protein-glutamine gamma-glutamyltransferase-like C-terminal" evidence="2">
    <location>
        <begin position="422"/>
        <end position="492"/>
    </location>
</feature>
<reference evidence="3 4" key="1">
    <citation type="submission" date="2022-02" db="EMBL/GenBank/DDBJ databases">
        <title>Genome sequence data of Kingella unionensis sp. nov. strain CICC 24913 (CCUG 75125).</title>
        <authorList>
            <person name="Xiao M."/>
        </authorList>
    </citation>
    <scope>NUCLEOTIDE SEQUENCE [LARGE SCALE GENOMIC DNA]</scope>
    <source>
        <strain evidence="3 4">CICC 24913</strain>
    </source>
</reference>
<evidence type="ECO:0000313" key="3">
    <source>
        <dbReference type="EMBL" id="MCG6504591.1"/>
    </source>
</evidence>
<evidence type="ECO:0000313" key="4">
    <source>
        <dbReference type="Proteomes" id="UP001298424"/>
    </source>
</evidence>
<dbReference type="InterPro" id="IPR025403">
    <property type="entry name" value="TgpA-like_C"/>
</dbReference>
<protein>
    <submittedName>
        <fullName evidence="3">DUF4129 domain-containing protein</fullName>
    </submittedName>
</protein>
<dbReference type="RefSeq" id="WP_238748104.1">
    <property type="nucleotide sequence ID" value="NZ_JAKOOW010000032.1"/>
</dbReference>
<evidence type="ECO:0000259" key="2">
    <source>
        <dbReference type="Pfam" id="PF13559"/>
    </source>
</evidence>
<keyword evidence="1" id="KW-1133">Transmembrane helix</keyword>
<comment type="caution">
    <text evidence="3">The sequence shown here is derived from an EMBL/GenBank/DDBJ whole genome shotgun (WGS) entry which is preliminary data.</text>
</comment>
<keyword evidence="1" id="KW-0472">Membrane</keyword>
<dbReference type="Pfam" id="PF13559">
    <property type="entry name" value="DUF4129"/>
    <property type="match status" value="1"/>
</dbReference>
<dbReference type="EMBL" id="JAKOOW010000032">
    <property type="protein sequence ID" value="MCG6504591.1"/>
    <property type="molecule type" value="Genomic_DNA"/>
</dbReference>
<feature type="transmembrane region" description="Helical" evidence="1">
    <location>
        <begin position="352"/>
        <end position="370"/>
    </location>
</feature>
<name>A0ABS9NP68_9NEIS</name>
<feature type="transmembrane region" description="Helical" evidence="1">
    <location>
        <begin position="220"/>
        <end position="242"/>
    </location>
</feature>
<sequence length="516" mass="59272">MNIWETRLNFRPRNGWEALDLGTRLFQERPFLYMGLWAVYSLPFYGLLMLVFWQQPAWAGFLIWLLKPVFEAPLLQLMSRQVFEDLPGFSGCLKSSWRSLWRPRLIGDLTWRRLSIRRSLVLPLTVLEGLGGKAWSRRSSELSRRSSAMAGWLTFVGIHIEMILSFGLLLLGIWLWWEDPTSTFFGNPFTNLRAWNELGRLFETLFVTDDGIVVNRISNLIYVLVLCFWQPIYVASGFSLYLNSRTLAEGWDIRLAARKIQERLTKSKSALWALLPLVFVVFALSGSLKAQAEPLPDEQKIERIKKNELSSKPFPRLEKETKWVKKDQKYKPPELDVALPKTKAKAPVGVNMVIYLIAALALGGVLFLLWRWSAHYSGKLEGVEVPDTLFGMKITPESLPDDVAGEVLRLFERDPRAALSLLYRGSLSQVARRYGIPLRSSDTEGEVQRRIERLKPELSAYWRLLTTNWVALAYAHWQPDREAVHSLCRDYRRLFALAESEGSLKNHKRNTAGGAA</sequence>
<dbReference type="Proteomes" id="UP001298424">
    <property type="component" value="Unassembled WGS sequence"/>
</dbReference>
<keyword evidence="4" id="KW-1185">Reference proteome</keyword>
<feature type="transmembrane region" description="Helical" evidence="1">
    <location>
        <begin position="31"/>
        <end position="52"/>
    </location>
</feature>
<keyword evidence="1" id="KW-0812">Transmembrane</keyword>
<feature type="transmembrane region" description="Helical" evidence="1">
    <location>
        <begin position="269"/>
        <end position="288"/>
    </location>
</feature>
<feature type="transmembrane region" description="Helical" evidence="1">
    <location>
        <begin position="152"/>
        <end position="177"/>
    </location>
</feature>